<keyword evidence="5" id="KW-1185">Reference proteome</keyword>
<reference evidence="4 5" key="1">
    <citation type="submission" date="2023-11" db="EMBL/GenBank/DDBJ databases">
        <title>Halocaridina rubra genome assembly.</title>
        <authorList>
            <person name="Smith C."/>
        </authorList>
    </citation>
    <scope>NUCLEOTIDE SEQUENCE [LARGE SCALE GENOMIC DNA]</scope>
    <source>
        <strain evidence="4">EP-1</strain>
        <tissue evidence="4">Whole</tissue>
    </source>
</reference>
<keyword evidence="2" id="KW-0472">Membrane</keyword>
<keyword evidence="2" id="KW-1133">Transmembrane helix</keyword>
<dbReference type="EMBL" id="JAXCGZ010019039">
    <property type="protein sequence ID" value="KAK7066748.1"/>
    <property type="molecule type" value="Genomic_DNA"/>
</dbReference>
<dbReference type="AlphaFoldDB" id="A0AAN8WPI8"/>
<dbReference type="Proteomes" id="UP001381693">
    <property type="component" value="Unassembled WGS sequence"/>
</dbReference>
<dbReference type="InterPro" id="IPR050934">
    <property type="entry name" value="ITIH"/>
</dbReference>
<evidence type="ECO:0000313" key="4">
    <source>
        <dbReference type="EMBL" id="KAK7066748.1"/>
    </source>
</evidence>
<dbReference type="SMART" id="SM00327">
    <property type="entry name" value="VWA"/>
    <property type="match status" value="1"/>
</dbReference>
<evidence type="ECO:0000256" key="1">
    <source>
        <dbReference type="SAM" id="MobiDB-lite"/>
    </source>
</evidence>
<organism evidence="4 5">
    <name type="scientific">Halocaridina rubra</name>
    <name type="common">Hawaiian red shrimp</name>
    <dbReference type="NCBI Taxonomy" id="373956"/>
    <lineage>
        <taxon>Eukaryota</taxon>
        <taxon>Metazoa</taxon>
        <taxon>Ecdysozoa</taxon>
        <taxon>Arthropoda</taxon>
        <taxon>Crustacea</taxon>
        <taxon>Multicrustacea</taxon>
        <taxon>Malacostraca</taxon>
        <taxon>Eumalacostraca</taxon>
        <taxon>Eucarida</taxon>
        <taxon>Decapoda</taxon>
        <taxon>Pleocyemata</taxon>
        <taxon>Caridea</taxon>
        <taxon>Atyoidea</taxon>
        <taxon>Atyidae</taxon>
        <taxon>Halocaridina</taxon>
    </lineage>
</organism>
<feature type="compositionally biased region" description="Acidic residues" evidence="1">
    <location>
        <begin position="323"/>
        <end position="334"/>
    </location>
</feature>
<dbReference type="InterPro" id="IPR036465">
    <property type="entry name" value="vWFA_dom_sf"/>
</dbReference>
<gene>
    <name evidence="4" type="ORF">SK128_026320</name>
</gene>
<keyword evidence="2" id="KW-0812">Transmembrane</keyword>
<dbReference type="PANTHER" id="PTHR10338:SF108">
    <property type="entry name" value="INTER-ALPHA-TRYPSIN INHIBITOR HEAVY CHAIN H4-LIKE PROTEIN"/>
    <property type="match status" value="1"/>
</dbReference>
<dbReference type="PROSITE" id="PS50234">
    <property type="entry name" value="VWFA"/>
    <property type="match status" value="1"/>
</dbReference>
<comment type="caution">
    <text evidence="4">The sequence shown here is derived from an EMBL/GenBank/DDBJ whole genome shotgun (WGS) entry which is preliminary data.</text>
</comment>
<feature type="compositionally biased region" description="Polar residues" evidence="1">
    <location>
        <begin position="337"/>
        <end position="352"/>
    </location>
</feature>
<proteinExistence type="predicted"/>
<accession>A0AAN8WPI8</accession>
<protein>
    <recommendedName>
        <fullName evidence="3">VWFA domain-containing protein</fullName>
    </recommendedName>
</protein>
<dbReference type="Gene3D" id="3.40.50.410">
    <property type="entry name" value="von Willebrand factor, type A domain"/>
    <property type="match status" value="1"/>
</dbReference>
<feature type="transmembrane region" description="Helical" evidence="2">
    <location>
        <begin position="407"/>
        <end position="425"/>
    </location>
</feature>
<dbReference type="InterPro" id="IPR002035">
    <property type="entry name" value="VWF_A"/>
</dbReference>
<evidence type="ECO:0000256" key="2">
    <source>
        <dbReference type="SAM" id="Phobius"/>
    </source>
</evidence>
<dbReference type="SUPFAM" id="SSF53300">
    <property type="entry name" value="vWA-like"/>
    <property type="match status" value="1"/>
</dbReference>
<sequence>MEGRKLDQVKEALRHILTDLNAGDTFNIIHFSDAAHKLGTMRYTGTAIRKAKKFINSLQADGGTNIEGALKESISQGVEYLVSDTVRPHIIVMLTDGQATVGITQPSAILRNVREKNKEGAAIFCLGFGDGADMKLLEKISLQNRGSSRRIYEDEDSAEQLKGFYEELSTPILLDVSFSYSEDAVVLDSLTNTHFYNYFHGTELVVAGQTESEHLSGLRANITGQGRNGQFFMGVTDWNTVQPPDHHLLDHLHLAPTPRNFIKRLWAFQKIKDMLSAEKAARGGHEKEVAQKKALKIALEHHFVTPLTSLVVVQPDHENCKDYEDDEEEDEEEKDQQSSAVNGSVDNNGTQTVSLDTQDSIVRSFNPESIQVLSDQGYNGMYPSDDMGFMYGDSQRAVAASQASTCLPTLAIIFVLVFHSIYYQLQVLRISSSVK</sequence>
<dbReference type="Pfam" id="PF00092">
    <property type="entry name" value="VWA"/>
    <property type="match status" value="1"/>
</dbReference>
<feature type="domain" description="VWFA" evidence="3">
    <location>
        <begin position="1"/>
        <end position="168"/>
    </location>
</feature>
<evidence type="ECO:0000313" key="5">
    <source>
        <dbReference type="Proteomes" id="UP001381693"/>
    </source>
</evidence>
<dbReference type="GO" id="GO:0032991">
    <property type="term" value="C:protein-containing complex"/>
    <property type="evidence" value="ECO:0007669"/>
    <property type="project" value="UniProtKB-ARBA"/>
</dbReference>
<dbReference type="PANTHER" id="PTHR10338">
    <property type="entry name" value="INTER-ALPHA-TRYPSIN INHIBITOR HEAVY CHAIN FAMILY MEMBER"/>
    <property type="match status" value="1"/>
</dbReference>
<feature type="region of interest" description="Disordered" evidence="1">
    <location>
        <begin position="316"/>
        <end position="352"/>
    </location>
</feature>
<evidence type="ECO:0000259" key="3">
    <source>
        <dbReference type="PROSITE" id="PS50234"/>
    </source>
</evidence>
<name>A0AAN8WPI8_HALRR</name>